<dbReference type="RefSeq" id="WP_089079678.1">
    <property type="nucleotide sequence ID" value="NZ_VFPJ01000001.1"/>
</dbReference>
<dbReference type="InterPro" id="IPR021257">
    <property type="entry name" value="DUF2809"/>
</dbReference>
<keyword evidence="1" id="KW-0472">Membrane</keyword>
<feature type="transmembrane region" description="Helical" evidence="1">
    <location>
        <begin position="98"/>
        <end position="120"/>
    </location>
</feature>
<accession>A0A543G320</accession>
<dbReference type="AlphaFoldDB" id="A0A543G320"/>
<feature type="transmembrane region" description="Helical" evidence="1">
    <location>
        <begin position="33"/>
        <end position="52"/>
    </location>
</feature>
<feature type="transmembrane region" description="Helical" evidence="1">
    <location>
        <begin position="7"/>
        <end position="27"/>
    </location>
</feature>
<comment type="caution">
    <text evidence="2">The sequence shown here is derived from an EMBL/GenBank/DDBJ whole genome shotgun (WGS) entry which is preliminary data.</text>
</comment>
<dbReference type="Proteomes" id="UP000320773">
    <property type="component" value="Unassembled WGS sequence"/>
</dbReference>
<evidence type="ECO:0000256" key="1">
    <source>
        <dbReference type="SAM" id="Phobius"/>
    </source>
</evidence>
<reference evidence="2 3" key="1">
    <citation type="submission" date="2019-06" db="EMBL/GenBank/DDBJ databases">
        <title>Genomic Encyclopedia of Archaeal and Bacterial Type Strains, Phase II (KMG-II): from individual species to whole genera.</title>
        <authorList>
            <person name="Goeker M."/>
        </authorList>
    </citation>
    <scope>NUCLEOTIDE SEQUENCE [LARGE SCALE GENOMIC DNA]</scope>
    <source>
        <strain evidence="2 3">DSM 24789</strain>
    </source>
</reference>
<gene>
    <name evidence="2" type="ORF">BC670_1300</name>
</gene>
<protein>
    <submittedName>
        <fullName evidence="2">Uncharacterized protein DUF2809</fullName>
    </submittedName>
</protein>
<evidence type="ECO:0000313" key="2">
    <source>
        <dbReference type="EMBL" id="TQM40414.1"/>
    </source>
</evidence>
<keyword evidence="1" id="KW-1133">Transmembrane helix</keyword>
<organism evidence="2 3">
    <name type="scientific">Flavobacterium branchiophilum</name>
    <dbReference type="NCBI Taxonomy" id="55197"/>
    <lineage>
        <taxon>Bacteria</taxon>
        <taxon>Pseudomonadati</taxon>
        <taxon>Bacteroidota</taxon>
        <taxon>Flavobacteriia</taxon>
        <taxon>Flavobacteriales</taxon>
        <taxon>Flavobacteriaceae</taxon>
        <taxon>Flavobacterium</taxon>
    </lineage>
</organism>
<feature type="transmembrane region" description="Helical" evidence="1">
    <location>
        <begin position="59"/>
        <end position="78"/>
    </location>
</feature>
<keyword evidence="1" id="KW-0812">Transmembrane</keyword>
<dbReference type="EMBL" id="VFPJ01000001">
    <property type="protein sequence ID" value="TQM40414.1"/>
    <property type="molecule type" value="Genomic_DNA"/>
</dbReference>
<sequence>MIGFNASYLYFAVLLFITEVCIAVFVHDSFVRPYMGDVLVVILLYCFFKIFLKTNVFKMAFAVLLMCFFIEFLQYIAILKTLHLQNVQWLQIVLGHSFSWLDMLCYMTGFFLILFLEYNIRPLLNFNQNKNKFSKK</sequence>
<dbReference type="Pfam" id="PF10990">
    <property type="entry name" value="DUF2809"/>
    <property type="match status" value="1"/>
</dbReference>
<proteinExistence type="predicted"/>
<name>A0A543G320_9FLAO</name>
<evidence type="ECO:0000313" key="3">
    <source>
        <dbReference type="Proteomes" id="UP000320773"/>
    </source>
</evidence>